<feature type="compositionally biased region" description="Polar residues" evidence="2">
    <location>
        <begin position="62"/>
        <end position="74"/>
    </location>
</feature>
<dbReference type="InParanoid" id="A0A1X7VUX0"/>
<feature type="compositionally biased region" description="Polar residues" evidence="2">
    <location>
        <begin position="13"/>
        <end position="26"/>
    </location>
</feature>
<protein>
    <recommendedName>
        <fullName evidence="5">Cyclin-dependent kinase 5 activator</fullName>
    </recommendedName>
</protein>
<feature type="compositionally biased region" description="Basic and acidic residues" evidence="2">
    <location>
        <begin position="79"/>
        <end position="91"/>
    </location>
</feature>
<dbReference type="InterPro" id="IPR036915">
    <property type="entry name" value="Cyclin-like_sf"/>
</dbReference>
<evidence type="ECO:0000313" key="3">
    <source>
        <dbReference type="EnsemblMetazoa" id="Aqu2.1.43665_001"/>
    </source>
</evidence>
<evidence type="ECO:0000256" key="1">
    <source>
        <dbReference type="ARBA" id="ARBA00010175"/>
    </source>
</evidence>
<dbReference type="GO" id="GO:0016533">
    <property type="term" value="C:protein kinase 5 complex"/>
    <property type="evidence" value="ECO:0007669"/>
    <property type="project" value="InterPro"/>
</dbReference>
<dbReference type="GO" id="GO:0005737">
    <property type="term" value="C:cytoplasm"/>
    <property type="evidence" value="ECO:0007669"/>
    <property type="project" value="TreeGrafter"/>
</dbReference>
<dbReference type="AlphaFoldDB" id="A0A1X7VUX0"/>
<dbReference type="PANTHER" id="PTHR23401">
    <property type="entry name" value="CYCLIN DEPENDANT KINASE-5 ACTIVATOR"/>
    <property type="match status" value="1"/>
</dbReference>
<organism evidence="3">
    <name type="scientific">Amphimedon queenslandica</name>
    <name type="common">Sponge</name>
    <dbReference type="NCBI Taxonomy" id="400682"/>
    <lineage>
        <taxon>Eukaryota</taxon>
        <taxon>Metazoa</taxon>
        <taxon>Porifera</taxon>
        <taxon>Demospongiae</taxon>
        <taxon>Heteroscleromorpha</taxon>
        <taxon>Haplosclerida</taxon>
        <taxon>Niphatidae</taxon>
        <taxon>Amphimedon</taxon>
    </lineage>
</organism>
<accession>A0A1X7VUX0</accession>
<proteinExistence type="inferred from homology"/>
<dbReference type="GO" id="GO:0061575">
    <property type="term" value="F:cyclin-dependent protein serine/threonine kinase activator activity"/>
    <property type="evidence" value="ECO:0007669"/>
    <property type="project" value="InterPro"/>
</dbReference>
<dbReference type="Proteomes" id="UP000007879">
    <property type="component" value="Unassembled WGS sequence"/>
</dbReference>
<sequence>MGSGMSVDHSKSRSTVAVSRNGSSMDVKNKLSHDVKKITSAAAKLKLAAGSKRKADKEKMSGTVSNRDQPQEATPQPEKQPEQQLSKKEQLILETKPATKATAEQLRRTEKRWTLTDLLHCLGTYVHHECKGLLTRPTAPEVAMWVRCTDKALHLNGWTVNSFLLESHVVFTFMLLQKAFERFEVRTLADAKELVLMALYISYTYNANEISYPLRPFLVKQDRVSFWSKCTDLSLHSSSEMLRINRDNIYYTELVQQLKRYSITLTYH</sequence>
<dbReference type="EnsemblMetazoa" id="XM_003382577.3">
    <property type="protein sequence ID" value="XP_003382625.1"/>
    <property type="gene ID" value="LOC100637237"/>
</dbReference>
<dbReference type="Gene3D" id="1.10.472.10">
    <property type="entry name" value="Cyclin-like"/>
    <property type="match status" value="1"/>
</dbReference>
<feature type="region of interest" description="Disordered" evidence="2">
    <location>
        <begin position="46"/>
        <end position="106"/>
    </location>
</feature>
<evidence type="ECO:0008006" key="5">
    <source>
        <dbReference type="Google" id="ProtNLM"/>
    </source>
</evidence>
<dbReference type="Pfam" id="PF03261">
    <property type="entry name" value="CDK5_activator"/>
    <property type="match status" value="1"/>
</dbReference>
<dbReference type="SUPFAM" id="SSF47954">
    <property type="entry name" value="Cyclin-like"/>
    <property type="match status" value="1"/>
</dbReference>
<keyword evidence="4" id="KW-1185">Reference proteome</keyword>
<evidence type="ECO:0000313" key="4">
    <source>
        <dbReference type="Proteomes" id="UP000007879"/>
    </source>
</evidence>
<dbReference type="EnsemblMetazoa" id="Aqu2.1.43665_001">
    <property type="protein sequence ID" value="Aqu2.1.43665_001"/>
    <property type="gene ID" value="Aqu2.1.43665"/>
</dbReference>
<dbReference type="OrthoDB" id="7676799at2759"/>
<evidence type="ECO:0000256" key="2">
    <source>
        <dbReference type="SAM" id="MobiDB-lite"/>
    </source>
</evidence>
<dbReference type="InterPro" id="IPR004944">
    <property type="entry name" value="CDK5_activator"/>
</dbReference>
<dbReference type="KEGG" id="aqu:100637237"/>
<dbReference type="PANTHER" id="PTHR23401:SF0">
    <property type="entry name" value="CYCLIN-DEPENDENT KINASE 5 ACTIVATOR"/>
    <property type="match status" value="1"/>
</dbReference>
<comment type="similarity">
    <text evidence="1">Belongs to the cyclin-dependent kinase 5 activator family.</text>
</comment>
<gene>
    <name evidence="3" type="primary">100637237</name>
</gene>
<dbReference type="STRING" id="400682.A0A1X7VUX0"/>
<reference evidence="3" key="2">
    <citation type="submission" date="2017-05" db="UniProtKB">
        <authorList>
            <consortium name="EnsemblMetazoa"/>
        </authorList>
    </citation>
    <scope>IDENTIFICATION</scope>
</reference>
<reference evidence="4" key="1">
    <citation type="journal article" date="2010" name="Nature">
        <title>The Amphimedon queenslandica genome and the evolution of animal complexity.</title>
        <authorList>
            <person name="Srivastava M."/>
            <person name="Simakov O."/>
            <person name="Chapman J."/>
            <person name="Fahey B."/>
            <person name="Gauthier M.E."/>
            <person name="Mitros T."/>
            <person name="Richards G.S."/>
            <person name="Conaco C."/>
            <person name="Dacre M."/>
            <person name="Hellsten U."/>
            <person name="Larroux C."/>
            <person name="Putnam N.H."/>
            <person name="Stanke M."/>
            <person name="Adamska M."/>
            <person name="Darling A."/>
            <person name="Degnan S.M."/>
            <person name="Oakley T.H."/>
            <person name="Plachetzki D.C."/>
            <person name="Zhai Y."/>
            <person name="Adamski M."/>
            <person name="Calcino A."/>
            <person name="Cummins S.F."/>
            <person name="Goodstein D.M."/>
            <person name="Harris C."/>
            <person name="Jackson D.J."/>
            <person name="Leys S.P."/>
            <person name="Shu S."/>
            <person name="Woodcroft B.J."/>
            <person name="Vervoort M."/>
            <person name="Kosik K.S."/>
            <person name="Manning G."/>
            <person name="Degnan B.M."/>
            <person name="Rokhsar D.S."/>
        </authorList>
    </citation>
    <scope>NUCLEOTIDE SEQUENCE [LARGE SCALE GENOMIC DNA]</scope>
</reference>
<name>A0A1X7VUX0_AMPQE</name>
<dbReference type="GO" id="GO:0019901">
    <property type="term" value="F:protein kinase binding"/>
    <property type="evidence" value="ECO:0007669"/>
    <property type="project" value="TreeGrafter"/>
</dbReference>
<feature type="region of interest" description="Disordered" evidence="2">
    <location>
        <begin position="1"/>
        <end position="34"/>
    </location>
</feature>